<evidence type="ECO:0000313" key="8">
    <source>
        <dbReference type="Proteomes" id="UP000187209"/>
    </source>
</evidence>
<feature type="transmembrane region" description="Helical" evidence="6">
    <location>
        <begin position="190"/>
        <end position="209"/>
    </location>
</feature>
<dbReference type="Gene3D" id="1.20.1250.20">
    <property type="entry name" value="MFS general substrate transporter like domains"/>
    <property type="match status" value="1"/>
</dbReference>
<dbReference type="GO" id="GO:0022857">
    <property type="term" value="F:transmembrane transporter activity"/>
    <property type="evidence" value="ECO:0007669"/>
    <property type="project" value="InterPro"/>
</dbReference>
<gene>
    <name evidence="7" type="ORF">SteCoe_21147</name>
</gene>
<comment type="caution">
    <text evidence="7">The sequence shown here is derived from an EMBL/GenBank/DDBJ whole genome shotgun (WGS) entry which is preliminary data.</text>
</comment>
<proteinExistence type="predicted"/>
<reference evidence="7 8" key="1">
    <citation type="submission" date="2016-11" db="EMBL/GenBank/DDBJ databases">
        <title>The macronuclear genome of Stentor coeruleus: a giant cell with tiny introns.</title>
        <authorList>
            <person name="Slabodnick M."/>
            <person name="Ruby J.G."/>
            <person name="Reiff S.B."/>
            <person name="Swart E.C."/>
            <person name="Gosai S."/>
            <person name="Prabakaran S."/>
            <person name="Witkowska E."/>
            <person name="Larue G.E."/>
            <person name="Fisher S."/>
            <person name="Freeman R.M."/>
            <person name="Gunawardena J."/>
            <person name="Chu W."/>
            <person name="Stover N.A."/>
            <person name="Gregory B.D."/>
            <person name="Nowacki M."/>
            <person name="Derisi J."/>
            <person name="Roy S.W."/>
            <person name="Marshall W.F."/>
            <person name="Sood P."/>
        </authorList>
    </citation>
    <scope>NUCLEOTIDE SEQUENCE [LARGE SCALE GENOMIC DNA]</scope>
    <source>
        <strain evidence="7">WM001</strain>
    </source>
</reference>
<dbReference type="PANTHER" id="PTHR43385:SF1">
    <property type="entry name" value="RIBOFLAVIN TRANSPORTER RIBJ"/>
    <property type="match status" value="1"/>
</dbReference>
<feature type="transmembrane region" description="Helical" evidence="6">
    <location>
        <begin position="7"/>
        <end position="33"/>
    </location>
</feature>
<evidence type="ECO:0000256" key="2">
    <source>
        <dbReference type="ARBA" id="ARBA00022448"/>
    </source>
</evidence>
<dbReference type="SUPFAM" id="SSF103473">
    <property type="entry name" value="MFS general substrate transporter"/>
    <property type="match status" value="1"/>
</dbReference>
<feature type="transmembrane region" description="Helical" evidence="6">
    <location>
        <begin position="135"/>
        <end position="159"/>
    </location>
</feature>
<feature type="transmembrane region" description="Helical" evidence="6">
    <location>
        <begin position="493"/>
        <end position="512"/>
    </location>
</feature>
<organism evidence="7 8">
    <name type="scientific">Stentor coeruleus</name>
    <dbReference type="NCBI Taxonomy" id="5963"/>
    <lineage>
        <taxon>Eukaryota</taxon>
        <taxon>Sar</taxon>
        <taxon>Alveolata</taxon>
        <taxon>Ciliophora</taxon>
        <taxon>Postciliodesmatophora</taxon>
        <taxon>Heterotrichea</taxon>
        <taxon>Heterotrichida</taxon>
        <taxon>Stentoridae</taxon>
        <taxon>Stentor</taxon>
    </lineage>
</organism>
<accession>A0A1R2BQB9</accession>
<dbReference type="Pfam" id="PF07690">
    <property type="entry name" value="MFS_1"/>
    <property type="match status" value="1"/>
</dbReference>
<dbReference type="AlphaFoldDB" id="A0A1R2BQB9"/>
<comment type="subcellular location">
    <subcellularLocation>
        <location evidence="1">Membrane</location>
        <topology evidence="1">Multi-pass membrane protein</topology>
    </subcellularLocation>
</comment>
<name>A0A1R2BQB9_9CILI</name>
<keyword evidence="8" id="KW-1185">Reference proteome</keyword>
<dbReference type="InterPro" id="IPR052983">
    <property type="entry name" value="MFS_Riboflavin_Transporter"/>
</dbReference>
<evidence type="ECO:0000256" key="5">
    <source>
        <dbReference type="ARBA" id="ARBA00023136"/>
    </source>
</evidence>
<dbReference type="EMBL" id="MPUH01000496">
    <property type="protein sequence ID" value="OMJ78927.1"/>
    <property type="molecule type" value="Genomic_DNA"/>
</dbReference>
<evidence type="ECO:0000256" key="4">
    <source>
        <dbReference type="ARBA" id="ARBA00022989"/>
    </source>
</evidence>
<keyword evidence="4 6" id="KW-1133">Transmembrane helix</keyword>
<keyword evidence="2" id="KW-0813">Transport</keyword>
<evidence type="ECO:0008006" key="9">
    <source>
        <dbReference type="Google" id="ProtNLM"/>
    </source>
</evidence>
<protein>
    <recommendedName>
        <fullName evidence="9">Major facilitator superfamily (MFS) profile domain-containing protein</fullName>
    </recommendedName>
</protein>
<feature type="transmembrane region" description="Helical" evidence="6">
    <location>
        <begin position="376"/>
        <end position="396"/>
    </location>
</feature>
<feature type="transmembrane region" description="Helical" evidence="6">
    <location>
        <begin position="467"/>
        <end position="487"/>
    </location>
</feature>
<dbReference type="Proteomes" id="UP000187209">
    <property type="component" value="Unassembled WGS sequence"/>
</dbReference>
<dbReference type="OrthoDB" id="410267at2759"/>
<dbReference type="InterPro" id="IPR011701">
    <property type="entry name" value="MFS"/>
</dbReference>
<keyword evidence="5 6" id="KW-0472">Membrane</keyword>
<evidence type="ECO:0000256" key="1">
    <source>
        <dbReference type="ARBA" id="ARBA00004141"/>
    </source>
</evidence>
<feature type="transmembrane region" description="Helical" evidence="6">
    <location>
        <begin position="103"/>
        <end position="128"/>
    </location>
</feature>
<dbReference type="InterPro" id="IPR036259">
    <property type="entry name" value="MFS_trans_sf"/>
</dbReference>
<keyword evidence="3 6" id="KW-0812">Transmembrane</keyword>
<feature type="transmembrane region" description="Helical" evidence="6">
    <location>
        <begin position="346"/>
        <end position="364"/>
    </location>
</feature>
<feature type="transmembrane region" description="Helical" evidence="6">
    <location>
        <begin position="78"/>
        <end position="97"/>
    </location>
</feature>
<evidence type="ECO:0000256" key="3">
    <source>
        <dbReference type="ARBA" id="ARBA00022692"/>
    </source>
</evidence>
<evidence type="ECO:0000313" key="7">
    <source>
        <dbReference type="EMBL" id="OMJ78927.1"/>
    </source>
</evidence>
<dbReference type="GO" id="GO:0016020">
    <property type="term" value="C:membrane"/>
    <property type="evidence" value="ECO:0007669"/>
    <property type="project" value="UniProtKB-SubCell"/>
</dbReference>
<feature type="transmembrane region" description="Helical" evidence="6">
    <location>
        <begin position="408"/>
        <end position="427"/>
    </location>
</feature>
<dbReference type="PANTHER" id="PTHR43385">
    <property type="entry name" value="RIBOFLAVIN TRANSPORTER RIBJ"/>
    <property type="match status" value="1"/>
</dbReference>
<feature type="transmembrane region" description="Helical" evidence="6">
    <location>
        <begin position="45"/>
        <end position="66"/>
    </location>
</feature>
<evidence type="ECO:0000256" key="6">
    <source>
        <dbReference type="SAM" id="Phobius"/>
    </source>
</evidence>
<sequence>MVNRKILTCLGCAMTHFIIGTIYCTGNIMPYIVSYIRLKDDTITMPSMTIVFYICIFSYTVCFQISNLIQKRYRPKKCIYAGAALYIAVVYVAAALQNRIAVIIIYGVILGAASGIAYPAALMIAIACYPEKKGLIAGIIVGSFALGAFFFNFIATGIVNPENKKPLSFVVNGKTEKFFESDIADNVPKMFLILASIYLVVISIGILLIEDIDVKTPVNNPQPVPPVSNEDKTKNVDHNELNHLDHKDDGNISKAHTHFHSEMHSEIHSIHLDIHSDIHSDSHSDAHSDSNFEVHSDIHSDEEHDYENGEKKDKKIEYKRIQTLMVNPDLDLTVSQALKTRQFHQIFWPYLLSAMAGLFAAASFKTIGIKYAYDDAFLTIVGSIGSIMNGTLRPLWGQFFDKTSFKMVYMVILGIQISLCFTFPAINKFPAAFLIWIVILIVCSGGHFTILAPAAVRIYQRGTGAKIYSFLILAVGISCLIEVYATVHLDPSVFFYIVGGLSCCSFISTIFFSEIIKPPSN</sequence>
<feature type="transmembrane region" description="Helical" evidence="6">
    <location>
        <begin position="433"/>
        <end position="455"/>
    </location>
</feature>